<gene>
    <name evidence="1" type="ORF">QE382_002267</name>
</gene>
<protein>
    <submittedName>
        <fullName evidence="1">Uncharacterized protein</fullName>
    </submittedName>
</protein>
<organism evidence="1 2">
    <name type="scientific">Sphingobacterium zeae</name>
    <dbReference type="NCBI Taxonomy" id="1776859"/>
    <lineage>
        <taxon>Bacteria</taxon>
        <taxon>Pseudomonadati</taxon>
        <taxon>Bacteroidota</taxon>
        <taxon>Sphingobacteriia</taxon>
        <taxon>Sphingobacteriales</taxon>
        <taxon>Sphingobacteriaceae</taxon>
        <taxon>Sphingobacterium</taxon>
    </lineage>
</organism>
<dbReference type="Proteomes" id="UP001244640">
    <property type="component" value="Unassembled WGS sequence"/>
</dbReference>
<name>A0ABU0U7S7_9SPHI</name>
<dbReference type="EMBL" id="JAUTBA010000001">
    <property type="protein sequence ID" value="MDQ1150283.1"/>
    <property type="molecule type" value="Genomic_DNA"/>
</dbReference>
<reference evidence="1 2" key="1">
    <citation type="submission" date="2023-07" db="EMBL/GenBank/DDBJ databases">
        <title>Functional and genomic diversity of the sorghum phyllosphere microbiome.</title>
        <authorList>
            <person name="Shade A."/>
        </authorList>
    </citation>
    <scope>NUCLEOTIDE SEQUENCE [LARGE SCALE GENOMIC DNA]</scope>
    <source>
        <strain evidence="1 2">SORGH_AS_0892</strain>
    </source>
</reference>
<evidence type="ECO:0000313" key="2">
    <source>
        <dbReference type="Proteomes" id="UP001244640"/>
    </source>
</evidence>
<evidence type="ECO:0000313" key="1">
    <source>
        <dbReference type="EMBL" id="MDQ1150283.1"/>
    </source>
</evidence>
<comment type="caution">
    <text evidence="1">The sequence shown here is derived from an EMBL/GenBank/DDBJ whole genome shotgun (WGS) entry which is preliminary data.</text>
</comment>
<proteinExistence type="predicted"/>
<accession>A0ABU0U7S7</accession>
<keyword evidence="2" id="KW-1185">Reference proteome</keyword>
<sequence length="63" mass="7303">MPTNEYSIKFSLWKMREFILTNKAYGIVKLEESELHEVLYPLVGDGTIVKLVLGGVVWEIYQI</sequence>